<protein>
    <submittedName>
        <fullName evidence="1">Uncharacterized protein</fullName>
    </submittedName>
</protein>
<name>A0AAW1JTU5_SAPOF</name>
<organism evidence="1 2">
    <name type="scientific">Saponaria officinalis</name>
    <name type="common">Common soapwort</name>
    <name type="synonym">Lychnis saponaria</name>
    <dbReference type="NCBI Taxonomy" id="3572"/>
    <lineage>
        <taxon>Eukaryota</taxon>
        <taxon>Viridiplantae</taxon>
        <taxon>Streptophyta</taxon>
        <taxon>Embryophyta</taxon>
        <taxon>Tracheophyta</taxon>
        <taxon>Spermatophyta</taxon>
        <taxon>Magnoliopsida</taxon>
        <taxon>eudicotyledons</taxon>
        <taxon>Gunneridae</taxon>
        <taxon>Pentapetalae</taxon>
        <taxon>Caryophyllales</taxon>
        <taxon>Caryophyllaceae</taxon>
        <taxon>Caryophylleae</taxon>
        <taxon>Saponaria</taxon>
    </lineage>
</organism>
<gene>
    <name evidence="1" type="ORF">RND81_07G196700</name>
</gene>
<sequence length="100" mass="11411">MKVAVKLFIIHPIKLITNKTLIIAQFSSRLNDLMSTVLLLSSTVHCRHHRCPSVVTRVFATLASSLLRSSFSGHTIHHHLLSHHSHLRFLLFTLSVLRRL</sequence>
<dbReference type="Proteomes" id="UP001443914">
    <property type="component" value="Unassembled WGS sequence"/>
</dbReference>
<keyword evidence="2" id="KW-1185">Reference proteome</keyword>
<dbReference type="EMBL" id="JBDFQZ010000007">
    <property type="protein sequence ID" value="KAK9707421.1"/>
    <property type="molecule type" value="Genomic_DNA"/>
</dbReference>
<evidence type="ECO:0000313" key="1">
    <source>
        <dbReference type="EMBL" id="KAK9707421.1"/>
    </source>
</evidence>
<dbReference type="AlphaFoldDB" id="A0AAW1JTU5"/>
<reference evidence="1" key="1">
    <citation type="submission" date="2024-03" db="EMBL/GenBank/DDBJ databases">
        <title>WGS assembly of Saponaria officinalis var. Norfolk2.</title>
        <authorList>
            <person name="Jenkins J."/>
            <person name="Shu S."/>
            <person name="Grimwood J."/>
            <person name="Barry K."/>
            <person name="Goodstein D."/>
            <person name="Schmutz J."/>
            <person name="Leebens-Mack J."/>
            <person name="Osbourn A."/>
        </authorList>
    </citation>
    <scope>NUCLEOTIDE SEQUENCE [LARGE SCALE GENOMIC DNA]</scope>
    <source>
        <strain evidence="1">JIC</strain>
    </source>
</reference>
<accession>A0AAW1JTU5</accession>
<proteinExistence type="predicted"/>
<comment type="caution">
    <text evidence="1">The sequence shown here is derived from an EMBL/GenBank/DDBJ whole genome shotgun (WGS) entry which is preliminary data.</text>
</comment>
<evidence type="ECO:0000313" key="2">
    <source>
        <dbReference type="Proteomes" id="UP001443914"/>
    </source>
</evidence>